<accession>A0ABY4E2X9</accession>
<feature type="transmembrane region" description="Helical" evidence="2">
    <location>
        <begin position="108"/>
        <end position="133"/>
    </location>
</feature>
<evidence type="ECO:0000256" key="2">
    <source>
        <dbReference type="SAM" id="Phobius"/>
    </source>
</evidence>
<feature type="compositionally biased region" description="Low complexity" evidence="1">
    <location>
        <begin position="90"/>
        <end position="99"/>
    </location>
</feature>
<feature type="compositionally biased region" description="Polar residues" evidence="1">
    <location>
        <begin position="59"/>
        <end position="77"/>
    </location>
</feature>
<protein>
    <submittedName>
        <fullName evidence="3">Uncharacterized protein</fullName>
    </submittedName>
</protein>
<evidence type="ECO:0000256" key="1">
    <source>
        <dbReference type="SAM" id="MobiDB-lite"/>
    </source>
</evidence>
<name>A0ABY4E2X9_9NEIS</name>
<feature type="region of interest" description="Disordered" evidence="1">
    <location>
        <begin position="50"/>
        <end position="99"/>
    </location>
</feature>
<keyword evidence="2" id="KW-0472">Membrane</keyword>
<proteinExistence type="predicted"/>
<evidence type="ECO:0000313" key="4">
    <source>
        <dbReference type="Proteomes" id="UP000832011"/>
    </source>
</evidence>
<evidence type="ECO:0000313" key="3">
    <source>
        <dbReference type="EMBL" id="UOO90113.1"/>
    </source>
</evidence>
<organism evidence="3 4">
    <name type="scientific">Vitreoscilla massiliensis</name>
    <dbReference type="NCBI Taxonomy" id="1689272"/>
    <lineage>
        <taxon>Bacteria</taxon>
        <taxon>Pseudomonadati</taxon>
        <taxon>Pseudomonadota</taxon>
        <taxon>Betaproteobacteria</taxon>
        <taxon>Neisseriales</taxon>
        <taxon>Neisseriaceae</taxon>
        <taxon>Vitreoscilla</taxon>
    </lineage>
</organism>
<sequence length="150" mass="16601">MNQPLGKPRLPTSNHIWVNRYQEPPRGDFVVFLEKMLAAQQAKLKATAATRTVLPPVQPEQTQQPNPSAQSPSIKTATNKRDSGKKRFKTAAANTTPTPAQAWDKSHLVWLVASIVLTIIVPPLGGVMLLWALAKMAIFKLKHVQNPPRK</sequence>
<dbReference type="Proteomes" id="UP000832011">
    <property type="component" value="Chromosome"/>
</dbReference>
<gene>
    <name evidence="3" type="ORF">LVJ82_03760</name>
</gene>
<keyword evidence="2" id="KW-1133">Transmembrane helix</keyword>
<keyword evidence="2" id="KW-0812">Transmembrane</keyword>
<keyword evidence="4" id="KW-1185">Reference proteome</keyword>
<dbReference type="EMBL" id="CP091511">
    <property type="protein sequence ID" value="UOO90113.1"/>
    <property type="molecule type" value="Genomic_DNA"/>
</dbReference>
<dbReference type="RefSeq" id="WP_147645378.1">
    <property type="nucleotide sequence ID" value="NZ_CABKVG010000008.1"/>
</dbReference>
<reference evidence="3 4" key="1">
    <citation type="journal article" date="2022" name="Res Sq">
        <title>Evolution of multicellular longitudinally dividing oral cavity symbionts (Neisseriaceae).</title>
        <authorList>
            <person name="Nyongesa S."/>
            <person name="Weber P."/>
            <person name="Bernet E."/>
            <person name="Pullido F."/>
            <person name="Nieckarz M."/>
            <person name="Delaby M."/>
            <person name="Nieves C."/>
            <person name="Viehboeck T."/>
            <person name="Krause N."/>
            <person name="Rivera-Millot A."/>
            <person name="Nakamura A."/>
            <person name="Vischer N."/>
            <person name="VanNieuwenhze M."/>
            <person name="Brun Y."/>
            <person name="Cava F."/>
            <person name="Bulgheresi S."/>
            <person name="Veyrier F."/>
        </authorList>
    </citation>
    <scope>NUCLEOTIDE SEQUENCE [LARGE SCALE GENOMIC DNA]</scope>
    <source>
        <strain evidence="3 4">SN4</strain>
    </source>
</reference>